<feature type="region of interest" description="Disordered" evidence="1">
    <location>
        <begin position="20"/>
        <end position="51"/>
    </location>
</feature>
<organism evidence="3 4">
    <name type="scientific">Lactobacillus gasseri (strain ATCC 33323 / DSM 20243 / BCRC 14619 / CIP 102991 / JCM 1131 / KCTC 3163 / NCIMB 11718 / NCTC 13722 / AM63)</name>
    <dbReference type="NCBI Taxonomy" id="324831"/>
    <lineage>
        <taxon>Bacteria</taxon>
        <taxon>Bacillati</taxon>
        <taxon>Bacillota</taxon>
        <taxon>Bacilli</taxon>
        <taxon>Lactobacillales</taxon>
        <taxon>Lactobacillaceae</taxon>
        <taxon>Lactobacillus</taxon>
    </lineage>
</organism>
<name>A0A805ZG83_LACGA</name>
<dbReference type="AlphaFoldDB" id="A0A805ZG83"/>
<protein>
    <recommendedName>
        <fullName evidence="5">Lipoprotein</fullName>
    </recommendedName>
</protein>
<evidence type="ECO:0000313" key="4">
    <source>
        <dbReference type="Proteomes" id="UP000000664"/>
    </source>
</evidence>
<dbReference type="GeneID" id="29638901"/>
<reference evidence="3 4" key="1">
    <citation type="journal article" date="2006" name="Proc. Natl. Acad. Sci. U.S.A.">
        <title>Comparative genomics of the lactic acid bacteria.</title>
        <authorList>
            <person name="Makarova K."/>
            <person name="Slesarev A."/>
            <person name="Wolf Y."/>
            <person name="Sorokin A."/>
            <person name="Mirkin B."/>
            <person name="Koonin E."/>
            <person name="Pavlov A."/>
            <person name="Pavlova N."/>
            <person name="Karamychev V."/>
            <person name="Polouchine N."/>
            <person name="Shakhova V."/>
            <person name="Grigoriev I."/>
            <person name="Lou Y."/>
            <person name="Rohksar D."/>
            <person name="Lucas S."/>
            <person name="Huang K."/>
            <person name="Goodstein D.M."/>
            <person name="Hawkins T."/>
            <person name="Plengvidhya V."/>
            <person name="Welker D."/>
            <person name="Hughes J."/>
            <person name="Goh Y."/>
            <person name="Benson A."/>
            <person name="Baldwin K."/>
            <person name="Lee J.H."/>
            <person name="Diaz-Muniz I."/>
            <person name="Dosti B."/>
            <person name="Smeianov V."/>
            <person name="Wechter W."/>
            <person name="Barabote R."/>
            <person name="Lorca G."/>
            <person name="Altermann E."/>
            <person name="Barrangou R."/>
            <person name="Ganesan B."/>
            <person name="Xie Y."/>
            <person name="Rawsthorne H."/>
            <person name="Tamir D."/>
            <person name="Parker C."/>
            <person name="Breidt F."/>
            <person name="Broadbent J."/>
            <person name="Hutkins R."/>
            <person name="O'Sullivan D."/>
            <person name="Steele J."/>
            <person name="Unlu G."/>
            <person name="Saier M."/>
            <person name="Klaenhammer T."/>
            <person name="Richardson P."/>
            <person name="Kozyavkin S."/>
            <person name="Weimer B."/>
            <person name="Mills D."/>
        </authorList>
    </citation>
    <scope>NUCLEOTIDE SEQUENCE [LARGE SCALE GENOMIC DNA]</scope>
    <source>
        <strain evidence="4">ATCC 33323 / DSM 20243 / BCRC 14619 / CIP 102991 / JCM 1131 / KCTC 3163 / NCIMB 11718 / NCTC 13722 / AM63</strain>
    </source>
</reference>
<evidence type="ECO:0000313" key="3">
    <source>
        <dbReference type="EMBL" id="ABJ59910.1"/>
    </source>
</evidence>
<evidence type="ECO:0000256" key="1">
    <source>
        <dbReference type="SAM" id="MobiDB-lite"/>
    </source>
</evidence>
<dbReference type="KEGG" id="lga:LGAS_0512"/>
<feature type="chain" id="PRO_5038776519" description="Lipoprotein" evidence="2">
    <location>
        <begin position="22"/>
        <end position="195"/>
    </location>
</feature>
<dbReference type="RefSeq" id="WP_003647641.1">
    <property type="nucleotide sequence ID" value="NC_008530.1"/>
</dbReference>
<dbReference type="Proteomes" id="UP000000664">
    <property type="component" value="Chromosome"/>
</dbReference>
<feature type="signal peptide" evidence="2">
    <location>
        <begin position="1"/>
        <end position="21"/>
    </location>
</feature>
<dbReference type="EMBL" id="CP000413">
    <property type="protein sequence ID" value="ABJ59910.1"/>
    <property type="molecule type" value="Genomic_DNA"/>
</dbReference>
<sequence>MKKLVLVIFSTLLLTACSNTSSNNNENKSSSSKSSITTSKNSTTTTPKPNLNKKYPGFKLATIPDNFQGTWYQTDIYSTQARKFIITKHTIMDSVVYQKTDPNLNLSHRSEKDNKTYAGNTTMVSFEDKNGSQWLRARGFLDTVDIIYITGTFKGHRCLYLAYSSGDIHSAIFKDQKAAIKYRKYDFSKITNPNN</sequence>
<evidence type="ECO:0008006" key="5">
    <source>
        <dbReference type="Google" id="ProtNLM"/>
    </source>
</evidence>
<proteinExistence type="predicted"/>
<keyword evidence="2" id="KW-0732">Signal</keyword>
<accession>A0A805ZG83</accession>
<gene>
    <name evidence="3" type="ordered locus">LGAS_0512</name>
</gene>
<evidence type="ECO:0000256" key="2">
    <source>
        <dbReference type="SAM" id="SignalP"/>
    </source>
</evidence>
<dbReference type="PROSITE" id="PS51257">
    <property type="entry name" value="PROKAR_LIPOPROTEIN"/>
    <property type="match status" value="1"/>
</dbReference>